<evidence type="ECO:0000313" key="6">
    <source>
        <dbReference type="Proteomes" id="UP000323000"/>
    </source>
</evidence>
<accession>A0A5C7HFQ7</accession>
<name>A0A5C7HFQ7_9ROSI</name>
<dbReference type="PROSITE" id="PS51752">
    <property type="entry name" value="JACALIN_LECTIN"/>
    <property type="match status" value="2"/>
</dbReference>
<evidence type="ECO:0000313" key="5">
    <source>
        <dbReference type="EMBL" id="TXG55016.1"/>
    </source>
</evidence>
<keyword evidence="6" id="KW-1185">Reference proteome</keyword>
<dbReference type="Proteomes" id="UP000323000">
    <property type="component" value="Chromosome 9"/>
</dbReference>
<protein>
    <recommendedName>
        <fullName evidence="4">Jacalin-type lectin domain-containing protein</fullName>
    </recommendedName>
</protein>
<evidence type="ECO:0000259" key="4">
    <source>
        <dbReference type="PROSITE" id="PS51752"/>
    </source>
</evidence>
<feature type="domain" description="Jacalin-type lectin" evidence="4">
    <location>
        <begin position="12"/>
        <end position="156"/>
    </location>
</feature>
<dbReference type="AlphaFoldDB" id="A0A5C7HFQ7"/>
<gene>
    <name evidence="5" type="ORF">EZV62_020272</name>
</gene>
<keyword evidence="2" id="KW-0430">Lectin</keyword>
<dbReference type="Pfam" id="PF01419">
    <property type="entry name" value="Jacalin"/>
    <property type="match status" value="3"/>
</dbReference>
<proteinExistence type="inferred from homology"/>
<dbReference type="Gene3D" id="2.100.10.30">
    <property type="entry name" value="Jacalin-like lectin domain"/>
    <property type="match status" value="3"/>
</dbReference>
<dbReference type="InterPro" id="IPR001229">
    <property type="entry name" value="Jacalin-like_lectin_dom"/>
</dbReference>
<dbReference type="GO" id="GO:0030246">
    <property type="term" value="F:carbohydrate binding"/>
    <property type="evidence" value="ECO:0007669"/>
    <property type="project" value="UniProtKB-KW"/>
</dbReference>
<dbReference type="InterPro" id="IPR033734">
    <property type="entry name" value="Jacalin-like_lectin_dom_plant"/>
</dbReference>
<keyword evidence="3" id="KW-0677">Repeat</keyword>
<organism evidence="5 6">
    <name type="scientific">Acer yangbiense</name>
    <dbReference type="NCBI Taxonomy" id="1000413"/>
    <lineage>
        <taxon>Eukaryota</taxon>
        <taxon>Viridiplantae</taxon>
        <taxon>Streptophyta</taxon>
        <taxon>Embryophyta</taxon>
        <taxon>Tracheophyta</taxon>
        <taxon>Spermatophyta</taxon>
        <taxon>Magnoliopsida</taxon>
        <taxon>eudicotyledons</taxon>
        <taxon>Gunneridae</taxon>
        <taxon>Pentapetalae</taxon>
        <taxon>rosids</taxon>
        <taxon>malvids</taxon>
        <taxon>Sapindales</taxon>
        <taxon>Sapindaceae</taxon>
        <taxon>Hippocastanoideae</taxon>
        <taxon>Acereae</taxon>
        <taxon>Acer</taxon>
    </lineage>
</organism>
<sequence length="342" mass="37207">MAKSCNHVFADSVKVGPWGGHSGTPWSYKAKGAITEIIISSGEVVDSISFASVDTENIKTYSKKFGGRGGKSKKISIGWPKEYLISISGSCGKYKEYIVIRSICFHTNRSMYGPFGYYKKGTSFVFPSKLGVIDGFYGRAGKGEGYVDAIGIFVKPFEDLSCICSTQGQIITKVNEVLNVDVPREAGPWGGNSGKPFDDGVFVAIKHVYVHVGDGLIHAIQFLYQTKDVDVNGCSEAVRSITFYSNKGKYGPFGLEIGKSFSSTLSNGKVVGFHGRSGVYFDAIGKGGHTGELLDPAYRRWLVVSQIWEEAASFLLHTKWRIGGCESPPFALEGATRLLHLQ</sequence>
<comment type="similarity">
    <text evidence="1">Belongs to the jacalin lectin family.</text>
</comment>
<reference evidence="6" key="1">
    <citation type="journal article" date="2019" name="Gigascience">
        <title>De novo genome assembly of the endangered Acer yangbiense, a plant species with extremely small populations endemic to Yunnan Province, China.</title>
        <authorList>
            <person name="Yang J."/>
            <person name="Wariss H.M."/>
            <person name="Tao L."/>
            <person name="Zhang R."/>
            <person name="Yun Q."/>
            <person name="Hollingsworth P."/>
            <person name="Dao Z."/>
            <person name="Luo G."/>
            <person name="Guo H."/>
            <person name="Ma Y."/>
            <person name="Sun W."/>
        </authorList>
    </citation>
    <scope>NUCLEOTIDE SEQUENCE [LARGE SCALE GENOMIC DNA]</scope>
    <source>
        <strain evidence="6">cv. Malutang</strain>
    </source>
</reference>
<dbReference type="SMART" id="SM00915">
    <property type="entry name" value="Jacalin"/>
    <property type="match status" value="2"/>
</dbReference>
<evidence type="ECO:0000256" key="2">
    <source>
        <dbReference type="ARBA" id="ARBA00022734"/>
    </source>
</evidence>
<dbReference type="OrthoDB" id="581739at2759"/>
<feature type="domain" description="Jacalin-type lectin" evidence="4">
    <location>
        <begin position="183"/>
        <end position="290"/>
    </location>
</feature>
<dbReference type="CDD" id="cd09612">
    <property type="entry name" value="Jacalin"/>
    <property type="match status" value="1"/>
</dbReference>
<dbReference type="InterPro" id="IPR036404">
    <property type="entry name" value="Jacalin-like_lectin_dom_sf"/>
</dbReference>
<dbReference type="PANTHER" id="PTHR47293:SF66">
    <property type="entry name" value="JACALIN-RELATED LECTIN 11-RELATED"/>
    <property type="match status" value="1"/>
</dbReference>
<comment type="caution">
    <text evidence="5">The sequence shown here is derived from an EMBL/GenBank/DDBJ whole genome shotgun (WGS) entry which is preliminary data.</text>
</comment>
<dbReference type="EMBL" id="VAHF01000009">
    <property type="protein sequence ID" value="TXG55016.1"/>
    <property type="molecule type" value="Genomic_DNA"/>
</dbReference>
<evidence type="ECO:0000256" key="3">
    <source>
        <dbReference type="ARBA" id="ARBA00022737"/>
    </source>
</evidence>
<dbReference type="PANTHER" id="PTHR47293">
    <property type="entry name" value="JACALIN-RELATED LECTIN 3"/>
    <property type="match status" value="1"/>
</dbReference>
<evidence type="ECO:0000256" key="1">
    <source>
        <dbReference type="ARBA" id="ARBA00006568"/>
    </source>
</evidence>
<dbReference type="SUPFAM" id="SSF51101">
    <property type="entry name" value="Mannose-binding lectins"/>
    <property type="match status" value="2"/>
</dbReference>